<reference evidence="2" key="1">
    <citation type="submission" date="2021-06" db="EMBL/GenBank/DDBJ databases">
        <authorList>
            <person name="Criscuolo A."/>
        </authorList>
    </citation>
    <scope>NUCLEOTIDE SEQUENCE</scope>
    <source>
        <strain evidence="2">CIP111803</strain>
    </source>
</reference>
<dbReference type="Pfam" id="PF01035">
    <property type="entry name" value="DNA_binding_1"/>
    <property type="match status" value="1"/>
</dbReference>
<dbReference type="InterPro" id="IPR052520">
    <property type="entry name" value="ATL_DNA_repair"/>
</dbReference>
<comment type="caution">
    <text evidence="2">The sequence shown here is derived from an EMBL/GenBank/DDBJ whole genome shotgun (WGS) entry which is preliminary data.</text>
</comment>
<feature type="domain" description="Methylated-DNA-[protein]-cysteine S-methyltransferase DNA binding" evidence="1">
    <location>
        <begin position="10"/>
        <end position="67"/>
    </location>
</feature>
<sequence length="118" mass="12847">MPQEDFADNDFAAAVLAVVAQVPAGRVVTYGDIAWALGSNAPRAVGRVMAYFGHAVTWWRVVPASGLPPQGHARLALPHYREEGTPLRHVVSPDDYRIALSSARLPYDHEIYANVEAP</sequence>
<organism evidence="2 3">
    <name type="scientific">Leucobacter soli</name>
    <dbReference type="NCBI Taxonomy" id="2812850"/>
    <lineage>
        <taxon>Bacteria</taxon>
        <taxon>Bacillati</taxon>
        <taxon>Actinomycetota</taxon>
        <taxon>Actinomycetes</taxon>
        <taxon>Micrococcales</taxon>
        <taxon>Microbacteriaceae</taxon>
        <taxon>Leucobacter</taxon>
    </lineage>
</organism>
<evidence type="ECO:0000259" key="1">
    <source>
        <dbReference type="Pfam" id="PF01035"/>
    </source>
</evidence>
<dbReference type="GO" id="GO:0003824">
    <property type="term" value="F:catalytic activity"/>
    <property type="evidence" value="ECO:0007669"/>
    <property type="project" value="InterPro"/>
</dbReference>
<dbReference type="RefSeq" id="WP_218116260.1">
    <property type="nucleotide sequence ID" value="NZ_CAJVAP010000034.1"/>
</dbReference>
<dbReference type="PANTHER" id="PTHR42942">
    <property type="entry name" value="6-O-METHYLGUANINE DNA METHYLTRANSFERASE"/>
    <property type="match status" value="1"/>
</dbReference>
<dbReference type="GO" id="GO:0006281">
    <property type="term" value="P:DNA repair"/>
    <property type="evidence" value="ECO:0007669"/>
    <property type="project" value="InterPro"/>
</dbReference>
<name>A0A916JZZ1_9MICO</name>
<proteinExistence type="predicted"/>
<dbReference type="Proteomes" id="UP000693892">
    <property type="component" value="Unassembled WGS sequence"/>
</dbReference>
<protein>
    <recommendedName>
        <fullName evidence="1">Methylated-DNA-[protein]-cysteine S-methyltransferase DNA binding domain-containing protein</fullName>
    </recommendedName>
</protein>
<dbReference type="PANTHER" id="PTHR42942:SF1">
    <property type="entry name" value="ALKYLTRANSFERASE-LIKE PROTEIN 1"/>
    <property type="match status" value="1"/>
</dbReference>
<evidence type="ECO:0000313" key="3">
    <source>
        <dbReference type="Proteomes" id="UP000693892"/>
    </source>
</evidence>
<accession>A0A916JZZ1</accession>
<evidence type="ECO:0000313" key="2">
    <source>
        <dbReference type="EMBL" id="CAG7619992.1"/>
    </source>
</evidence>
<dbReference type="CDD" id="cd06445">
    <property type="entry name" value="ATase"/>
    <property type="match status" value="1"/>
</dbReference>
<gene>
    <name evidence="2" type="ORF">LEUCIP111803_02336</name>
</gene>
<dbReference type="EMBL" id="CAJVAP010000034">
    <property type="protein sequence ID" value="CAG7619992.1"/>
    <property type="molecule type" value="Genomic_DNA"/>
</dbReference>
<keyword evidence="3" id="KW-1185">Reference proteome</keyword>
<dbReference type="InterPro" id="IPR014048">
    <property type="entry name" value="MethylDNA_cys_MeTrfase_DNA-bd"/>
</dbReference>
<dbReference type="AlphaFoldDB" id="A0A916JZZ1"/>